<sequence>MILSFLLQRNYTCTKESIKYYEVEYVKTTHESSQTLSVPWTLSCPLSESDSCDGEHCGSVISMPIMDNMKASLKADLDVSKMNKHLKAYIQQEIEIGVRTAMENLMKQMIENKTEKLNSEIKTLSGMKNTEITVRLDNSEENKQKKTVQMEQLIKNKSEEMLTLFQDNVERQTIKTDQMELLIKKQN</sequence>
<proteinExistence type="predicted"/>
<comment type="caution">
    <text evidence="1">The sequence shown here is derived from an EMBL/GenBank/DDBJ whole genome shotgun (WGS) entry which is preliminary data.</text>
</comment>
<protein>
    <submittedName>
        <fullName evidence="1">Uncharacterized protein</fullName>
    </submittedName>
</protein>
<dbReference type="OrthoDB" id="6127506at2759"/>
<accession>A0A8S3QP35</accession>
<keyword evidence="2" id="KW-1185">Reference proteome</keyword>
<reference evidence="1" key="1">
    <citation type="submission" date="2021-03" db="EMBL/GenBank/DDBJ databases">
        <authorList>
            <person name="Bekaert M."/>
        </authorList>
    </citation>
    <scope>NUCLEOTIDE SEQUENCE</scope>
</reference>
<evidence type="ECO:0000313" key="2">
    <source>
        <dbReference type="Proteomes" id="UP000683360"/>
    </source>
</evidence>
<evidence type="ECO:0000313" key="1">
    <source>
        <dbReference type="EMBL" id="CAG2197334.1"/>
    </source>
</evidence>
<organism evidence="1 2">
    <name type="scientific">Mytilus edulis</name>
    <name type="common">Blue mussel</name>
    <dbReference type="NCBI Taxonomy" id="6550"/>
    <lineage>
        <taxon>Eukaryota</taxon>
        <taxon>Metazoa</taxon>
        <taxon>Spiralia</taxon>
        <taxon>Lophotrochozoa</taxon>
        <taxon>Mollusca</taxon>
        <taxon>Bivalvia</taxon>
        <taxon>Autobranchia</taxon>
        <taxon>Pteriomorphia</taxon>
        <taxon>Mytilida</taxon>
        <taxon>Mytiloidea</taxon>
        <taxon>Mytilidae</taxon>
        <taxon>Mytilinae</taxon>
        <taxon>Mytilus</taxon>
    </lineage>
</organism>
<gene>
    <name evidence="1" type="ORF">MEDL_12123</name>
</gene>
<dbReference type="EMBL" id="CAJPWZ010000644">
    <property type="protein sequence ID" value="CAG2197334.1"/>
    <property type="molecule type" value="Genomic_DNA"/>
</dbReference>
<dbReference type="Proteomes" id="UP000683360">
    <property type="component" value="Unassembled WGS sequence"/>
</dbReference>
<name>A0A8S3QP35_MYTED</name>
<dbReference type="AlphaFoldDB" id="A0A8S3QP35"/>